<comment type="caution">
    <text evidence="1">The sequence shown here is derived from an EMBL/GenBank/DDBJ whole genome shotgun (WGS) entry which is preliminary data.</text>
</comment>
<dbReference type="Proteomes" id="UP000887159">
    <property type="component" value="Unassembled WGS sequence"/>
</dbReference>
<dbReference type="EMBL" id="BMAU01021409">
    <property type="protein sequence ID" value="GFY33191.1"/>
    <property type="molecule type" value="Genomic_DNA"/>
</dbReference>
<proteinExistence type="predicted"/>
<protein>
    <submittedName>
        <fullName evidence="1">Uncharacterized protein</fullName>
    </submittedName>
</protein>
<name>A0A8X6WFR4_TRICX</name>
<organism evidence="1 2">
    <name type="scientific">Trichonephila clavipes</name>
    <name type="common">Golden silk orbweaver</name>
    <name type="synonym">Nephila clavipes</name>
    <dbReference type="NCBI Taxonomy" id="2585209"/>
    <lineage>
        <taxon>Eukaryota</taxon>
        <taxon>Metazoa</taxon>
        <taxon>Ecdysozoa</taxon>
        <taxon>Arthropoda</taxon>
        <taxon>Chelicerata</taxon>
        <taxon>Arachnida</taxon>
        <taxon>Araneae</taxon>
        <taxon>Araneomorphae</taxon>
        <taxon>Entelegynae</taxon>
        <taxon>Araneoidea</taxon>
        <taxon>Nephilidae</taxon>
        <taxon>Trichonephila</taxon>
    </lineage>
</organism>
<evidence type="ECO:0000313" key="1">
    <source>
        <dbReference type="EMBL" id="GFY33191.1"/>
    </source>
</evidence>
<sequence>MVQNCKVRLQIPRVAEQCDVNIHSVTLPSTPANYTQKHLIPHQLALEFDDECITVSTRAIGDGPRNFEPGSRDEDNTCVGTPLPNYHTMPTGGLFILWQVNKQKTPRCLDQLTFRTALARQPIDEYSSRKRKERPASFQANKRVVLDDVR</sequence>
<accession>A0A8X6WFR4</accession>
<evidence type="ECO:0000313" key="2">
    <source>
        <dbReference type="Proteomes" id="UP000887159"/>
    </source>
</evidence>
<reference evidence="1" key="1">
    <citation type="submission" date="2020-08" db="EMBL/GenBank/DDBJ databases">
        <title>Multicomponent nature underlies the extraordinary mechanical properties of spider dragline silk.</title>
        <authorList>
            <person name="Kono N."/>
            <person name="Nakamura H."/>
            <person name="Mori M."/>
            <person name="Yoshida Y."/>
            <person name="Ohtoshi R."/>
            <person name="Malay A.D."/>
            <person name="Moran D.A.P."/>
            <person name="Tomita M."/>
            <person name="Numata K."/>
            <person name="Arakawa K."/>
        </authorList>
    </citation>
    <scope>NUCLEOTIDE SEQUENCE</scope>
</reference>
<gene>
    <name evidence="1" type="ORF">TNCV_1240421</name>
</gene>
<dbReference type="AlphaFoldDB" id="A0A8X6WFR4"/>
<keyword evidence="2" id="KW-1185">Reference proteome</keyword>